<reference evidence="2 3" key="1">
    <citation type="submission" date="2020-12" db="EMBL/GenBank/DDBJ databases">
        <title>Complete genome sequence of Burkholderia anthina BJQ0011.</title>
        <authorList>
            <person name="Xu Y."/>
        </authorList>
    </citation>
    <scope>NUCLEOTIDE SEQUENCE [LARGE SCALE GENOMIC DNA]</scope>
    <source>
        <strain evidence="2 3">BJQ0011</strain>
    </source>
</reference>
<dbReference type="KEGG" id="bann:JFN94_12195"/>
<feature type="compositionally biased region" description="Basic residues" evidence="1">
    <location>
        <begin position="151"/>
        <end position="160"/>
    </location>
</feature>
<dbReference type="RefSeq" id="WP_199568491.1">
    <property type="nucleotide sequence ID" value="NZ_CP066769.1"/>
</dbReference>
<feature type="region of interest" description="Disordered" evidence="1">
    <location>
        <begin position="145"/>
        <end position="182"/>
    </location>
</feature>
<protein>
    <submittedName>
        <fullName evidence="2">Uncharacterized protein</fullName>
    </submittedName>
</protein>
<feature type="compositionally biased region" description="Polar residues" evidence="1">
    <location>
        <begin position="162"/>
        <end position="182"/>
    </location>
</feature>
<dbReference type="AlphaFoldDB" id="A0A7T6VDJ5"/>
<evidence type="ECO:0000313" key="3">
    <source>
        <dbReference type="Proteomes" id="UP000596205"/>
    </source>
</evidence>
<gene>
    <name evidence="2" type="ORF">JFN94_12195</name>
</gene>
<dbReference type="Proteomes" id="UP000596205">
    <property type="component" value="Chromosome 1"/>
</dbReference>
<accession>A0A7T6VDJ5</accession>
<organism evidence="2 3">
    <name type="scientific">Burkholderia anthina</name>
    <dbReference type="NCBI Taxonomy" id="179879"/>
    <lineage>
        <taxon>Bacteria</taxon>
        <taxon>Pseudomonadati</taxon>
        <taxon>Pseudomonadota</taxon>
        <taxon>Betaproteobacteria</taxon>
        <taxon>Burkholderiales</taxon>
        <taxon>Burkholderiaceae</taxon>
        <taxon>Burkholderia</taxon>
        <taxon>Burkholderia cepacia complex</taxon>
    </lineage>
</organism>
<evidence type="ECO:0000313" key="2">
    <source>
        <dbReference type="EMBL" id="QQK01844.1"/>
    </source>
</evidence>
<sequence length="182" mass="20272">MAKKAWSDPLGPHVRIYHSLLNTPAWRVLGPSAVKLYIDMRMTLNGSNNGSIGASLSLMKHKGWKASATLAKALYELRALGFIAVTIEGGLRQGTRVPSLYRFTDVEVYEQPKTGVQAVKATHDYRRFESVRDAERELVAGLEKLQEAGRKKQQTKKKSPVQKLNPSSSESEPEAQNFQYGN</sequence>
<name>A0A7T6VDJ5_9BURK</name>
<evidence type="ECO:0000256" key="1">
    <source>
        <dbReference type="SAM" id="MobiDB-lite"/>
    </source>
</evidence>
<proteinExistence type="predicted"/>
<dbReference type="EMBL" id="CP066769">
    <property type="protein sequence ID" value="QQK01844.1"/>
    <property type="molecule type" value="Genomic_DNA"/>
</dbReference>